<proteinExistence type="predicted"/>
<name>A0A0F5L4Y9_9HYPH</name>
<keyword evidence="1" id="KW-0812">Transmembrane</keyword>
<comment type="caution">
    <text evidence="2">The sequence shown here is derived from an EMBL/GenBank/DDBJ whole genome shotgun (WGS) entry which is preliminary data.</text>
</comment>
<dbReference type="Proteomes" id="UP000033514">
    <property type="component" value="Unassembled WGS sequence"/>
</dbReference>
<dbReference type="AlphaFoldDB" id="A0A0F5L4Y9"/>
<evidence type="ECO:0000256" key="1">
    <source>
        <dbReference type="SAM" id="Phobius"/>
    </source>
</evidence>
<protein>
    <recommendedName>
        <fullName evidence="4">Transmembrane protein (PGPGW)</fullName>
    </recommendedName>
</protein>
<dbReference type="EMBL" id="LAJG01000025">
    <property type="protein sequence ID" value="KKB77418.1"/>
    <property type="molecule type" value="Genomic_DNA"/>
</dbReference>
<keyword evidence="1" id="KW-0472">Membrane</keyword>
<reference evidence="2 3" key="1">
    <citation type="submission" date="2015-03" db="EMBL/GenBank/DDBJ databases">
        <authorList>
            <person name="Hassan Y.I."/>
            <person name="Lepp D."/>
            <person name="Zhou T."/>
        </authorList>
    </citation>
    <scope>NUCLEOTIDE SEQUENCE [LARGE SCALE GENOMIC DNA]</scope>
    <source>
        <strain evidence="2 3">GH2-10</strain>
    </source>
</reference>
<organism evidence="2 3">
    <name type="scientific">Devosia soli</name>
    <dbReference type="NCBI Taxonomy" id="361041"/>
    <lineage>
        <taxon>Bacteria</taxon>
        <taxon>Pseudomonadati</taxon>
        <taxon>Pseudomonadota</taxon>
        <taxon>Alphaproteobacteria</taxon>
        <taxon>Hyphomicrobiales</taxon>
        <taxon>Devosiaceae</taxon>
        <taxon>Devosia</taxon>
    </lineage>
</organism>
<dbReference type="OrthoDB" id="5959103at2"/>
<keyword evidence="3" id="KW-1185">Reference proteome</keyword>
<dbReference type="PATRIC" id="fig|361041.3.peg.2344"/>
<evidence type="ECO:0000313" key="3">
    <source>
        <dbReference type="Proteomes" id="UP000033514"/>
    </source>
</evidence>
<keyword evidence="1" id="KW-1133">Transmembrane helix</keyword>
<accession>A0A0F5L4Y9</accession>
<gene>
    <name evidence="2" type="ORF">VW35_14770</name>
</gene>
<feature type="transmembrane region" description="Helical" evidence="1">
    <location>
        <begin position="61"/>
        <end position="81"/>
    </location>
</feature>
<sequence>MSKSAQRLNRLFDKLERKIPPKAAGLLSRIRRPEARWIRIPLGILLVLGGIFSFLPVLGIWMLPLGLLLLAVDLIFLQSPVNFSILRGSRYWTTWQRKRRDRKNAPKS</sequence>
<evidence type="ECO:0000313" key="2">
    <source>
        <dbReference type="EMBL" id="KKB77418.1"/>
    </source>
</evidence>
<feature type="transmembrane region" description="Helical" evidence="1">
    <location>
        <begin position="37"/>
        <end position="55"/>
    </location>
</feature>
<evidence type="ECO:0008006" key="4">
    <source>
        <dbReference type="Google" id="ProtNLM"/>
    </source>
</evidence>